<organism evidence="3 4">
    <name type="scientific">Serendipita vermifera MAFF 305830</name>
    <dbReference type="NCBI Taxonomy" id="933852"/>
    <lineage>
        <taxon>Eukaryota</taxon>
        <taxon>Fungi</taxon>
        <taxon>Dikarya</taxon>
        <taxon>Basidiomycota</taxon>
        <taxon>Agaricomycotina</taxon>
        <taxon>Agaricomycetes</taxon>
        <taxon>Sebacinales</taxon>
        <taxon>Serendipitaceae</taxon>
        <taxon>Serendipita</taxon>
    </lineage>
</organism>
<name>A0A0C3ASV4_SERVB</name>
<dbReference type="Gene3D" id="1.50.10.10">
    <property type="match status" value="1"/>
</dbReference>
<dbReference type="AlphaFoldDB" id="A0A0C3ASV4"/>
<dbReference type="GO" id="GO:0005975">
    <property type="term" value="P:carbohydrate metabolic process"/>
    <property type="evidence" value="ECO:0007669"/>
    <property type="project" value="InterPro"/>
</dbReference>
<sequence length="422" mass="46244">MTNFSLLTRTITLFLAAAPALALLDHGLSHDQLAGIRQQLRDHAHASWEYGTASEAFLEIDNADLSVYGPAPFPPPRALPVDAWPVSNAKYIVDNKPNTKALMDDGAAGDPMSNGISVLLANATYPTDPRYNAAFMDQLDFIENVVPKDANGAISHRVSEVQLWADSVFMVPPILAYYGALQTDLDVQYKYLNMAVSQIRAYRQGLRDESTNNGLWHHVMQGSWNDARHWATGHGWAVSGILRVYQTVAKSASRDSMAWALPELTSYAEEIVAAVWQHQQPDGSLFNYLDEPGSFTEMSATALMAACTYRLALITDATAHIPAADKAFALVKNSIAEDGRLKNVVNPYDFTNPYDGVSPEGQGFVLMLQAAYRDFQAFSTGIDDSLGSAFSAFADVIAAAKGDNKVHGKREPHARRWGSRHH</sequence>
<evidence type="ECO:0000313" key="4">
    <source>
        <dbReference type="Proteomes" id="UP000054097"/>
    </source>
</evidence>
<dbReference type="HOGENOM" id="CLU_037534_0_0_1"/>
<evidence type="ECO:0008006" key="5">
    <source>
        <dbReference type="Google" id="ProtNLM"/>
    </source>
</evidence>
<feature type="signal peptide" evidence="2">
    <location>
        <begin position="1"/>
        <end position="22"/>
    </location>
</feature>
<dbReference type="GO" id="GO:0016787">
    <property type="term" value="F:hydrolase activity"/>
    <property type="evidence" value="ECO:0007669"/>
    <property type="project" value="UniProtKB-KW"/>
</dbReference>
<dbReference type="PANTHER" id="PTHR41814:SF1">
    <property type="entry name" value="CELLULASE"/>
    <property type="match status" value="1"/>
</dbReference>
<reference evidence="3 4" key="1">
    <citation type="submission" date="2014-04" db="EMBL/GenBank/DDBJ databases">
        <authorList>
            <consortium name="DOE Joint Genome Institute"/>
            <person name="Kuo A."/>
            <person name="Zuccaro A."/>
            <person name="Kohler A."/>
            <person name="Nagy L.G."/>
            <person name="Floudas D."/>
            <person name="Copeland A."/>
            <person name="Barry K.W."/>
            <person name="Cichocki N."/>
            <person name="Veneault-Fourrey C."/>
            <person name="LaButti K."/>
            <person name="Lindquist E.A."/>
            <person name="Lipzen A."/>
            <person name="Lundell T."/>
            <person name="Morin E."/>
            <person name="Murat C."/>
            <person name="Sun H."/>
            <person name="Tunlid A."/>
            <person name="Henrissat B."/>
            <person name="Grigoriev I.V."/>
            <person name="Hibbett D.S."/>
            <person name="Martin F."/>
            <person name="Nordberg H.P."/>
            <person name="Cantor M.N."/>
            <person name="Hua S.X."/>
        </authorList>
    </citation>
    <scope>NUCLEOTIDE SEQUENCE [LARGE SCALE GENOMIC DNA]</scope>
    <source>
        <strain evidence="3 4">MAFF 305830</strain>
    </source>
</reference>
<feature type="chain" id="PRO_5002175451" description="Glycoside hydrolase family 105 protein" evidence="2">
    <location>
        <begin position="23"/>
        <end position="422"/>
    </location>
</feature>
<dbReference type="EMBL" id="KN824298">
    <property type="protein sequence ID" value="KIM27620.1"/>
    <property type="molecule type" value="Genomic_DNA"/>
</dbReference>
<proteinExistence type="predicted"/>
<gene>
    <name evidence="3" type="ORF">M408DRAFT_330042</name>
</gene>
<reference evidence="4" key="2">
    <citation type="submission" date="2015-01" db="EMBL/GenBank/DDBJ databases">
        <title>Evolutionary Origins and Diversification of the Mycorrhizal Mutualists.</title>
        <authorList>
            <consortium name="DOE Joint Genome Institute"/>
            <consortium name="Mycorrhizal Genomics Consortium"/>
            <person name="Kohler A."/>
            <person name="Kuo A."/>
            <person name="Nagy L.G."/>
            <person name="Floudas D."/>
            <person name="Copeland A."/>
            <person name="Barry K.W."/>
            <person name="Cichocki N."/>
            <person name="Veneault-Fourrey C."/>
            <person name="LaButti K."/>
            <person name="Lindquist E.A."/>
            <person name="Lipzen A."/>
            <person name="Lundell T."/>
            <person name="Morin E."/>
            <person name="Murat C."/>
            <person name="Riley R."/>
            <person name="Ohm R."/>
            <person name="Sun H."/>
            <person name="Tunlid A."/>
            <person name="Henrissat B."/>
            <person name="Grigoriev I.V."/>
            <person name="Hibbett D.S."/>
            <person name="Martin F."/>
        </authorList>
    </citation>
    <scope>NUCLEOTIDE SEQUENCE [LARGE SCALE GENOMIC DNA]</scope>
    <source>
        <strain evidence="4">MAFF 305830</strain>
    </source>
</reference>
<dbReference type="Pfam" id="PF07470">
    <property type="entry name" value="Glyco_hydro_88"/>
    <property type="match status" value="1"/>
</dbReference>
<protein>
    <recommendedName>
        <fullName evidence="5">Glycoside hydrolase family 105 protein</fullName>
    </recommendedName>
</protein>
<dbReference type="InterPro" id="IPR010905">
    <property type="entry name" value="Glyco_hydro_88"/>
</dbReference>
<accession>A0A0C3ASV4</accession>
<dbReference type="InterPro" id="IPR012341">
    <property type="entry name" value="6hp_glycosidase-like_sf"/>
</dbReference>
<dbReference type="InterPro" id="IPR008928">
    <property type="entry name" value="6-hairpin_glycosidase_sf"/>
</dbReference>
<dbReference type="Proteomes" id="UP000054097">
    <property type="component" value="Unassembled WGS sequence"/>
</dbReference>
<keyword evidence="2" id="KW-0732">Signal</keyword>
<evidence type="ECO:0000313" key="3">
    <source>
        <dbReference type="EMBL" id="KIM27620.1"/>
    </source>
</evidence>
<dbReference type="PANTHER" id="PTHR41814">
    <property type="entry name" value="EXPRESSED PROTEIN"/>
    <property type="match status" value="1"/>
</dbReference>
<dbReference type="SUPFAM" id="SSF48208">
    <property type="entry name" value="Six-hairpin glycosidases"/>
    <property type="match status" value="1"/>
</dbReference>
<evidence type="ECO:0000256" key="1">
    <source>
        <dbReference type="ARBA" id="ARBA00022801"/>
    </source>
</evidence>
<keyword evidence="1" id="KW-0378">Hydrolase</keyword>
<dbReference type="OrthoDB" id="4138492at2759"/>
<dbReference type="STRING" id="933852.A0A0C3ASV4"/>
<keyword evidence="4" id="KW-1185">Reference proteome</keyword>
<evidence type="ECO:0000256" key="2">
    <source>
        <dbReference type="SAM" id="SignalP"/>
    </source>
</evidence>